<gene>
    <name evidence="3" type="ORF">BA896_000160</name>
</gene>
<evidence type="ECO:0000313" key="4">
    <source>
        <dbReference type="Proteomes" id="UP000092634"/>
    </source>
</evidence>
<reference evidence="3 4" key="1">
    <citation type="submission" date="2016-10" db="EMBL/GenBank/DDBJ databases">
        <title>Updated version of Genome Assembly of Janthinobacterium lividum ERGS5:01.</title>
        <authorList>
            <person name="Kumar R."/>
            <person name="Acharya V."/>
            <person name="Singh D."/>
        </authorList>
    </citation>
    <scope>NUCLEOTIDE SEQUENCE [LARGE SCALE GENOMIC DNA]</scope>
    <source>
        <strain evidence="3 4">ERGS5:01</strain>
    </source>
</reference>
<feature type="domain" description="Bacteriophage tail tape measure N-terminal" evidence="2">
    <location>
        <begin position="133"/>
        <end position="259"/>
    </location>
</feature>
<name>A0A1E8PN68_9BURK</name>
<evidence type="ECO:0000256" key="1">
    <source>
        <dbReference type="SAM" id="Coils"/>
    </source>
</evidence>
<feature type="domain" description="Bacteriophage tail tape measure N-terminal" evidence="2">
    <location>
        <begin position="274"/>
        <end position="407"/>
    </location>
</feature>
<protein>
    <recommendedName>
        <fullName evidence="2">Bacteriophage tail tape measure N-terminal domain-containing protein</fullName>
    </recommendedName>
</protein>
<evidence type="ECO:0000313" key="3">
    <source>
        <dbReference type="EMBL" id="OFJ47655.1"/>
    </source>
</evidence>
<accession>A0A1E8PN68</accession>
<sequence length="1781" mass="183550">MTNTIGGATIELAVDSSGVESGLDRVDGAVKRTGRTLDSLRTQGGGALDGIGADGVEASKKVDSATRNMIGSIQRTTAAMESGSRTSAAYYEVLASQRGVNVEALRPYLQQLDAVAAKQKVAAAAIRETDPVMKQLGVSSGQTTAALRQMPAQLTDIFTSLAGGQNPLLVLIQQGGQIKDAFGGIGNTFKVLGGEVASFFSSTASASSAASSVVELGGALSDVAAAQAAVSGSLGRAGESLGDLADNANSATEAVANTRTALAGVAFPTAGVVAAVVAAASAVVGLAVAYYQGSKEASAYTNALILTGNAAGTTSDQLADAARAMRQNGTTQGAAAEALTALVSTGKVGAENLSRFASVAVQAQKSLGMSAASMAKDFADLGKTPLDAIESLNEKYHFLTLSTYEQINALKDQGRMQDAATVAQKAYADAIESRAKSTATSLGSLERAWNTVGGAAKKAWDYMLDIGREDTSSEKLAAAEAALEKARRARLTFVGSGTDGKVALQAAEKRVAALREEKDASEWNAKAKAEGVRLDEAGIVWAKEGDKYLTRQLQLERDIEASRNMGLAAGASDVEITQRAVEIRKKYSDIFSAGIDTQIEAVRRRALVEEESAKRSMVTLAADRGAGLAKSLLAEFKYADDVAKLDQEALARKKALLVAELALTAAKPNSKKEQAGLSGAIAEVDAQALSRTLQLKEEIRVLDIKDTKQAANNLADLADKRATDLQAIRAQLQAQKDANTLIGLSAAEAIKFNQSLVEEAAARKEVEAGILDTIIGRESEAAALRASATAMRALGAEQARGLTLSAGTDVAKAKELLDILVAVDNAAKQAAQGMTESFGRVGSAIGGLTTALTGYAVQQKTIAAQLASIKADPKSGADKIAQAELAATKASATAKVKSYADMATAAKGFFKENTAGYKVMEGAEKAFRAYEMAMAVESMVKKIFFKETEVAANLALNGSKLTGEAATTAASTGLAATEASAWGITAVVKAMASLPFPLNLAAGAATLAAVVAIGAKMVGGMSGGSGGGKSAADVQKVQGTGSVFGDSSAKSDSIRRSIEQLKANSDNMLPINQGMLTALQSIEASMAGLTNLVVRTPGLTDGTNMGIQTGTIAKSNGMSIASGAQIGSMIGGYIAGPLGIAIGAIGGAIIGGLKSIWGKTTQNIVDSGLQYGGSVRGLEGGKGFAQYASIDTKKSSWFGLSKSTSNSVQTQGLNDELSKQFGLIFTGLDKSLQAASVAMGGSAAEVTKVLDNLTLESTKVSLKGLTGTALTDALNSVISKSMDEIAQAAFPQFDDFRKVGEGYAETVMRLAGDYAKLDSILASSSTTFGATGIASIAARERLIELTGGIDKLASQSNSFIQGFLTQAEQLAPVQKYVTDQLAAMGLQSLTTRDQFKNYVLGLASSGALLVSGDITTRSQEQYAALLALSEAFAKTHAATEDLTKSEQAIADERRDWQQQLNELTKTEAQLLVMQRDGLAAVNRALFDQVQAAKAVVSANDALGKAYDREAAAAQTALDRSKSWVATLNGLNPSLALGSQSILTPQQKYDEARVQLEKTLAAANAGDTTARSKLDSVEQAFLAASQVVNASDARYAADYARVLAANDEALKWASAQVDVQQASLDALKAQVSGLITINDSVLTVAQAIANLQAAMGTATGLGVKFDGSHAGGLANVPFDGYAAELHRGEVVVDAPAAAAMRRYFGGAPSQGGGNIDALVAEIKLLRAEVAAGRADADKQTGAVVQATVESNASAAKTVVLGVEKSAKQSAWAAANEKEEAYD</sequence>
<keyword evidence="1" id="KW-0175">Coiled coil</keyword>
<comment type="caution">
    <text evidence="3">The sequence shown here is derived from an EMBL/GenBank/DDBJ whole genome shotgun (WGS) entry which is preliminary data.</text>
</comment>
<feature type="coiled-coil region" evidence="1">
    <location>
        <begin position="469"/>
        <end position="524"/>
    </location>
</feature>
<organism evidence="3 4">
    <name type="scientific">Janthinobacterium lividum</name>
    <dbReference type="NCBI Taxonomy" id="29581"/>
    <lineage>
        <taxon>Bacteria</taxon>
        <taxon>Pseudomonadati</taxon>
        <taxon>Pseudomonadota</taxon>
        <taxon>Betaproteobacteria</taxon>
        <taxon>Burkholderiales</taxon>
        <taxon>Oxalobacteraceae</taxon>
        <taxon>Janthinobacterium</taxon>
    </lineage>
</organism>
<dbReference type="EMBL" id="MAQB02000001">
    <property type="protein sequence ID" value="OFJ47655.1"/>
    <property type="molecule type" value="Genomic_DNA"/>
</dbReference>
<evidence type="ECO:0000259" key="2">
    <source>
        <dbReference type="Pfam" id="PF06791"/>
    </source>
</evidence>
<dbReference type="Proteomes" id="UP000092634">
    <property type="component" value="Unassembled WGS sequence"/>
</dbReference>
<dbReference type="InterPro" id="IPR009628">
    <property type="entry name" value="Phage_tape_measure_N"/>
</dbReference>
<dbReference type="Pfam" id="PF06791">
    <property type="entry name" value="TMP_2"/>
    <property type="match status" value="2"/>
</dbReference>
<proteinExistence type="predicted"/>